<evidence type="ECO:0000256" key="1">
    <source>
        <dbReference type="ARBA" id="ARBA00008635"/>
    </source>
</evidence>
<protein>
    <submittedName>
        <fullName evidence="4">DinB family protein</fullName>
    </submittedName>
</protein>
<dbReference type="GO" id="GO:0046872">
    <property type="term" value="F:metal ion binding"/>
    <property type="evidence" value="ECO:0007669"/>
    <property type="project" value="UniProtKB-KW"/>
</dbReference>
<dbReference type="SUPFAM" id="SSF109854">
    <property type="entry name" value="DinB/YfiT-like putative metalloenzymes"/>
    <property type="match status" value="1"/>
</dbReference>
<dbReference type="Pfam" id="PF05163">
    <property type="entry name" value="DinB"/>
    <property type="match status" value="1"/>
</dbReference>
<feature type="binding site" evidence="3">
    <location>
        <position position="132"/>
    </location>
    <ligand>
        <name>a divalent metal cation</name>
        <dbReference type="ChEBI" id="CHEBI:60240"/>
    </ligand>
</feature>
<name>A0A833HN20_9FIRM</name>
<feature type="binding site" evidence="3">
    <location>
        <position position="128"/>
    </location>
    <ligand>
        <name>a divalent metal cation</name>
        <dbReference type="ChEBI" id="CHEBI:60240"/>
    </ligand>
</feature>
<evidence type="ECO:0000313" key="4">
    <source>
        <dbReference type="EMBL" id="KAB3529175.1"/>
    </source>
</evidence>
<dbReference type="Proteomes" id="UP000465601">
    <property type="component" value="Unassembled WGS sequence"/>
</dbReference>
<evidence type="ECO:0000313" key="5">
    <source>
        <dbReference type="Proteomes" id="UP000465601"/>
    </source>
</evidence>
<dbReference type="AlphaFoldDB" id="A0A833HN20"/>
<dbReference type="OrthoDB" id="119432at2"/>
<keyword evidence="5" id="KW-1185">Reference proteome</keyword>
<dbReference type="InterPro" id="IPR034660">
    <property type="entry name" value="DinB/YfiT-like"/>
</dbReference>
<dbReference type="InterPro" id="IPR007837">
    <property type="entry name" value="DinB"/>
</dbReference>
<dbReference type="RefSeq" id="WP_151866231.1">
    <property type="nucleotide sequence ID" value="NZ_WBZB01000036.1"/>
</dbReference>
<reference evidence="4 5" key="1">
    <citation type="submission" date="2019-10" db="EMBL/GenBank/DDBJ databases">
        <title>Alkaliphilus serpentinus sp. nov. and Alkaliphilus pronyensis sp. nov., two novel anaerobic alkaliphilic species isolated from the serpentinized-hosted hydrothermal field of the Prony Bay (New Caledonia).</title>
        <authorList>
            <person name="Postec A."/>
        </authorList>
    </citation>
    <scope>NUCLEOTIDE SEQUENCE [LARGE SCALE GENOMIC DNA]</scope>
    <source>
        <strain evidence="4 5">LacT</strain>
    </source>
</reference>
<sequence length="160" mass="18629">MMKNYESLYKEWQFIRSCSISFINELRDEDLDKELPRKGLNTFRKHFEEMINIEKDFIKAIETKVMRFSDISDSDIKGKMSKKVLISTMEMVDATLSSALEALEGEEYIEWGGEKQSLSFYLAFLISHESMHVGQIIAFCYALDIDIPQYVVKNWALSGK</sequence>
<comment type="caution">
    <text evidence="4">The sequence shown here is derived from an EMBL/GenBank/DDBJ whole genome shotgun (WGS) entry which is preliminary data.</text>
</comment>
<keyword evidence="2 3" id="KW-0479">Metal-binding</keyword>
<accession>A0A833HN20</accession>
<dbReference type="EMBL" id="WBZB01000036">
    <property type="protein sequence ID" value="KAB3529175.1"/>
    <property type="molecule type" value="Genomic_DNA"/>
</dbReference>
<organism evidence="4 5">
    <name type="scientific">Alkaliphilus serpentinus</name>
    <dbReference type="NCBI Taxonomy" id="1482731"/>
    <lineage>
        <taxon>Bacteria</taxon>
        <taxon>Bacillati</taxon>
        <taxon>Bacillota</taxon>
        <taxon>Clostridia</taxon>
        <taxon>Peptostreptococcales</taxon>
        <taxon>Natronincolaceae</taxon>
        <taxon>Alkaliphilus</taxon>
    </lineage>
</organism>
<gene>
    <name evidence="4" type="ORF">F8153_10080</name>
</gene>
<evidence type="ECO:0000256" key="2">
    <source>
        <dbReference type="ARBA" id="ARBA00022723"/>
    </source>
</evidence>
<evidence type="ECO:0000256" key="3">
    <source>
        <dbReference type="PIRSR" id="PIRSR607837-1"/>
    </source>
</evidence>
<dbReference type="Gene3D" id="1.20.120.450">
    <property type="entry name" value="dinb family like domain"/>
    <property type="match status" value="1"/>
</dbReference>
<comment type="similarity">
    <text evidence="1">Belongs to the DinB family.</text>
</comment>
<proteinExistence type="inferred from homology"/>